<dbReference type="InParanoid" id="A0A165I7S0"/>
<sequence>MAHELADELVKEILAPPLFVSDELFADTGPISPFSKATYSAADVLLVCKRWMRVATPALYHTVVIRSTAQANALAAALKRNPDFGRYIKKLRLEGAYGDRLKILATTSPDISDFCMSLAIWADSGITGLTKVMSAINPRRVVLTTAVSAYENSTNKKRTEVIAKLCSCIPIWTNLETFSFSGSSGVESPEMLKHFAIAEALSKATSLRAVHIWFGEWPNAIWQSTSRGFLETLASNTGVQCFHVHPVISYRGMDASLKTETPAYMLSRAVVWSPHATTPPHGVEITLDDSNPFYVPMANVPEAMRHQIWSKVFDFAVSGPTAPTVPKYRYLSWYDEDYFDLMAARSLILTSHAFAAIVIPLLCCHLRPMSEAAVGTVIQYMQKYSVKGSTVFSLELPTTQQATPLIRSLTQLRVCRVMASSTYLTQLALTSGPTLQRLILVGISRDDGGAAFSPHLLFPFTAVTTLCLDYSSTTSRWRTYKLSRSPPTTALENVTRLEINSGDLLNALALFSLPKVTHFICGPVPLKEKSELFVERHGSKLREVKIQYASDIELDRCSSLETLELSQTWGKSIDVPLPNGHPILRRLKLHWPPNLGFGRSKRPHWNILFERLTRARFPSLQEVHLLTDPGRNDTGIWPATEHDIKKSQWPKYSETLATEGITLFDHTGRSWRPRLASRR</sequence>
<dbReference type="AlphaFoldDB" id="A0A165I7S0"/>
<organism evidence="1 2">
    <name type="scientific">Exidia glandulosa HHB12029</name>
    <dbReference type="NCBI Taxonomy" id="1314781"/>
    <lineage>
        <taxon>Eukaryota</taxon>
        <taxon>Fungi</taxon>
        <taxon>Dikarya</taxon>
        <taxon>Basidiomycota</taxon>
        <taxon>Agaricomycotina</taxon>
        <taxon>Agaricomycetes</taxon>
        <taxon>Auriculariales</taxon>
        <taxon>Exidiaceae</taxon>
        <taxon>Exidia</taxon>
    </lineage>
</organism>
<accession>A0A165I7S0</accession>
<dbReference type="OrthoDB" id="2786563at2759"/>
<proteinExistence type="predicted"/>
<protein>
    <submittedName>
        <fullName evidence="1">Uncharacterized protein</fullName>
    </submittedName>
</protein>
<keyword evidence="2" id="KW-1185">Reference proteome</keyword>
<reference evidence="1 2" key="1">
    <citation type="journal article" date="2016" name="Mol. Biol. Evol.">
        <title>Comparative Genomics of Early-Diverging Mushroom-Forming Fungi Provides Insights into the Origins of Lignocellulose Decay Capabilities.</title>
        <authorList>
            <person name="Nagy L.G."/>
            <person name="Riley R."/>
            <person name="Tritt A."/>
            <person name="Adam C."/>
            <person name="Daum C."/>
            <person name="Floudas D."/>
            <person name="Sun H."/>
            <person name="Yadav J.S."/>
            <person name="Pangilinan J."/>
            <person name="Larsson K.H."/>
            <person name="Matsuura K."/>
            <person name="Barry K."/>
            <person name="Labutti K."/>
            <person name="Kuo R."/>
            <person name="Ohm R.A."/>
            <person name="Bhattacharya S.S."/>
            <person name="Shirouzu T."/>
            <person name="Yoshinaga Y."/>
            <person name="Martin F.M."/>
            <person name="Grigoriev I.V."/>
            <person name="Hibbett D.S."/>
        </authorList>
    </citation>
    <scope>NUCLEOTIDE SEQUENCE [LARGE SCALE GENOMIC DNA]</scope>
    <source>
        <strain evidence="1 2">HHB12029</strain>
    </source>
</reference>
<evidence type="ECO:0000313" key="2">
    <source>
        <dbReference type="Proteomes" id="UP000077266"/>
    </source>
</evidence>
<name>A0A165I7S0_EXIGL</name>
<dbReference type="EMBL" id="KV425997">
    <property type="protein sequence ID" value="KZV93018.1"/>
    <property type="molecule type" value="Genomic_DNA"/>
</dbReference>
<evidence type="ECO:0000313" key="1">
    <source>
        <dbReference type="EMBL" id="KZV93018.1"/>
    </source>
</evidence>
<gene>
    <name evidence="1" type="ORF">EXIGLDRAFT_836020</name>
</gene>
<dbReference type="Proteomes" id="UP000077266">
    <property type="component" value="Unassembled WGS sequence"/>
</dbReference>